<organism evidence="3 4">
    <name type="scientific">Pieris macdunnoughi</name>
    <dbReference type="NCBI Taxonomy" id="345717"/>
    <lineage>
        <taxon>Eukaryota</taxon>
        <taxon>Metazoa</taxon>
        <taxon>Ecdysozoa</taxon>
        <taxon>Arthropoda</taxon>
        <taxon>Hexapoda</taxon>
        <taxon>Insecta</taxon>
        <taxon>Pterygota</taxon>
        <taxon>Neoptera</taxon>
        <taxon>Endopterygota</taxon>
        <taxon>Lepidoptera</taxon>
        <taxon>Glossata</taxon>
        <taxon>Ditrysia</taxon>
        <taxon>Papilionoidea</taxon>
        <taxon>Pieridae</taxon>
        <taxon>Pierinae</taxon>
        <taxon>Pieris</taxon>
    </lineage>
</organism>
<protein>
    <submittedName>
        <fullName evidence="3">Uncharacterized protein</fullName>
    </submittedName>
</protein>
<evidence type="ECO:0000256" key="2">
    <source>
        <dbReference type="SAM" id="Phobius"/>
    </source>
</evidence>
<feature type="region of interest" description="Disordered" evidence="1">
    <location>
        <begin position="1"/>
        <end position="21"/>
    </location>
</feature>
<evidence type="ECO:0000256" key="1">
    <source>
        <dbReference type="SAM" id="MobiDB-lite"/>
    </source>
</evidence>
<proteinExistence type="predicted"/>
<accession>A0A821WNF3</accession>
<reference evidence="3" key="1">
    <citation type="submission" date="2021-02" db="EMBL/GenBank/DDBJ databases">
        <authorList>
            <person name="Steward A R."/>
        </authorList>
    </citation>
    <scope>NUCLEOTIDE SEQUENCE</scope>
</reference>
<comment type="caution">
    <text evidence="3">The sequence shown here is derived from an EMBL/GenBank/DDBJ whole genome shotgun (WGS) entry which is preliminary data.</text>
</comment>
<dbReference type="EMBL" id="CAJOBZ010000062">
    <property type="protein sequence ID" value="CAF4930389.1"/>
    <property type="molecule type" value="Genomic_DNA"/>
</dbReference>
<keyword evidence="2" id="KW-0812">Transmembrane</keyword>
<dbReference type="OrthoDB" id="7439640at2759"/>
<keyword evidence="2" id="KW-0472">Membrane</keyword>
<evidence type="ECO:0000313" key="4">
    <source>
        <dbReference type="Proteomes" id="UP000663880"/>
    </source>
</evidence>
<feature type="transmembrane region" description="Helical" evidence="2">
    <location>
        <begin position="65"/>
        <end position="89"/>
    </location>
</feature>
<keyword evidence="2" id="KW-1133">Transmembrane helix</keyword>
<evidence type="ECO:0000313" key="3">
    <source>
        <dbReference type="EMBL" id="CAF4930389.1"/>
    </source>
</evidence>
<name>A0A821WNF3_9NEOP</name>
<feature type="compositionally biased region" description="Basic and acidic residues" evidence="1">
    <location>
        <begin position="10"/>
        <end position="21"/>
    </location>
</feature>
<gene>
    <name evidence="3" type="ORF">PMACD_LOCUS13805</name>
</gene>
<keyword evidence="4" id="KW-1185">Reference proteome</keyword>
<dbReference type="Proteomes" id="UP000663880">
    <property type="component" value="Unassembled WGS sequence"/>
</dbReference>
<sequence>MGSGKFGFNGKKDKVEDKTEFSVKEKCRKLKKKLKKTDETQKTESVKEKTIWWNQCSGLSEIDQYLWMVGGSAGALALTGVAAASAFYLTTRPKPEKPLVTLHEQSLLEPGTKVQDIQYKNTFGTAHLRAIFLTHCSKSNPGALMSVSTALQRK</sequence>
<dbReference type="AlphaFoldDB" id="A0A821WNF3"/>